<dbReference type="STRING" id="1423796.FC24_GL001124"/>
<dbReference type="PATRIC" id="fig|1423796.3.peg.1148"/>
<organism evidence="1 2">
    <name type="scientific">Loigolactobacillus rennini DSM 20253</name>
    <dbReference type="NCBI Taxonomy" id="1423796"/>
    <lineage>
        <taxon>Bacteria</taxon>
        <taxon>Bacillati</taxon>
        <taxon>Bacillota</taxon>
        <taxon>Bacilli</taxon>
        <taxon>Lactobacillales</taxon>
        <taxon>Lactobacillaceae</taxon>
        <taxon>Loigolactobacillus</taxon>
    </lineage>
</organism>
<dbReference type="AlphaFoldDB" id="A0A0R2D848"/>
<sequence>MRYQCLILDHDDTAVDSTGYIHYPSFVQALKELRPNEPVLTLEQFVDYCFNPGFTALCQDIEHFSQSEMQRQQTIWRQYNQALTAQFFSGFPQLVRAFKQRGGKVTVISQSDASKIESDYLTTCHFKPDIVYGWDAGPGKRKPATYPVKQILQRLQLAPEAALVVDDLRPGLEMAAKCGVPFAAAGWAPKTPRIKAWMQSHADMYFSQVDQLAAFLLA</sequence>
<proteinExistence type="predicted"/>
<dbReference type="Pfam" id="PF13419">
    <property type="entry name" value="HAD_2"/>
    <property type="match status" value="1"/>
</dbReference>
<dbReference type="Gene3D" id="1.10.150.240">
    <property type="entry name" value="Putative phosphatase, domain 2"/>
    <property type="match status" value="1"/>
</dbReference>
<dbReference type="InterPro" id="IPR023214">
    <property type="entry name" value="HAD_sf"/>
</dbReference>
<reference evidence="1 2" key="1">
    <citation type="journal article" date="2015" name="Genome Announc.">
        <title>Expanding the biotechnology potential of lactobacilli through comparative genomics of 213 strains and associated genera.</title>
        <authorList>
            <person name="Sun Z."/>
            <person name="Harris H.M."/>
            <person name="McCann A."/>
            <person name="Guo C."/>
            <person name="Argimon S."/>
            <person name="Zhang W."/>
            <person name="Yang X."/>
            <person name="Jeffery I.B."/>
            <person name="Cooney J.C."/>
            <person name="Kagawa T.F."/>
            <person name="Liu W."/>
            <person name="Song Y."/>
            <person name="Salvetti E."/>
            <person name="Wrobel A."/>
            <person name="Rasinkangas P."/>
            <person name="Parkhill J."/>
            <person name="Rea M.C."/>
            <person name="O'Sullivan O."/>
            <person name="Ritari J."/>
            <person name="Douillard F.P."/>
            <person name="Paul Ross R."/>
            <person name="Yang R."/>
            <person name="Briner A.E."/>
            <person name="Felis G.E."/>
            <person name="de Vos W.M."/>
            <person name="Barrangou R."/>
            <person name="Klaenhammer T.R."/>
            <person name="Caufield P.W."/>
            <person name="Cui Y."/>
            <person name="Zhang H."/>
            <person name="O'Toole P.W."/>
        </authorList>
    </citation>
    <scope>NUCLEOTIDE SEQUENCE [LARGE SCALE GENOMIC DNA]</scope>
    <source>
        <strain evidence="1 2">DSM 20253</strain>
    </source>
</reference>
<evidence type="ECO:0000313" key="1">
    <source>
        <dbReference type="EMBL" id="KRN00136.1"/>
    </source>
</evidence>
<dbReference type="GO" id="GO:0008967">
    <property type="term" value="F:phosphoglycolate phosphatase activity"/>
    <property type="evidence" value="ECO:0007669"/>
    <property type="project" value="TreeGrafter"/>
</dbReference>
<keyword evidence="2" id="KW-1185">Reference proteome</keyword>
<dbReference type="InterPro" id="IPR036412">
    <property type="entry name" value="HAD-like_sf"/>
</dbReference>
<dbReference type="RefSeq" id="WP_057872909.1">
    <property type="nucleotide sequence ID" value="NZ_AYYI01000003.1"/>
</dbReference>
<comment type="caution">
    <text evidence="1">The sequence shown here is derived from an EMBL/GenBank/DDBJ whole genome shotgun (WGS) entry which is preliminary data.</text>
</comment>
<gene>
    <name evidence="1" type="ORF">FC24_GL001124</name>
</gene>
<dbReference type="InterPro" id="IPR041492">
    <property type="entry name" value="HAD_2"/>
</dbReference>
<accession>A0A0R2D848</accession>
<dbReference type="PANTHER" id="PTHR43434">
    <property type="entry name" value="PHOSPHOGLYCOLATE PHOSPHATASE"/>
    <property type="match status" value="1"/>
</dbReference>
<protein>
    <recommendedName>
        <fullName evidence="3">Hydrolase</fullName>
    </recommendedName>
</protein>
<dbReference type="InterPro" id="IPR023198">
    <property type="entry name" value="PGP-like_dom2"/>
</dbReference>
<dbReference type="Proteomes" id="UP000051638">
    <property type="component" value="Unassembled WGS sequence"/>
</dbReference>
<dbReference type="OrthoDB" id="1648451at2"/>
<dbReference type="EMBL" id="AYYI01000003">
    <property type="protein sequence ID" value="KRN00136.1"/>
    <property type="molecule type" value="Genomic_DNA"/>
</dbReference>
<name>A0A0R2D848_9LACO</name>
<evidence type="ECO:0000313" key="2">
    <source>
        <dbReference type="Proteomes" id="UP000051638"/>
    </source>
</evidence>
<dbReference type="GO" id="GO:0006281">
    <property type="term" value="P:DNA repair"/>
    <property type="evidence" value="ECO:0007669"/>
    <property type="project" value="TreeGrafter"/>
</dbReference>
<dbReference type="Gene3D" id="3.40.50.1000">
    <property type="entry name" value="HAD superfamily/HAD-like"/>
    <property type="match status" value="1"/>
</dbReference>
<dbReference type="PANTHER" id="PTHR43434:SF1">
    <property type="entry name" value="PHOSPHOGLYCOLATE PHOSPHATASE"/>
    <property type="match status" value="1"/>
</dbReference>
<dbReference type="InterPro" id="IPR050155">
    <property type="entry name" value="HAD-like_hydrolase_sf"/>
</dbReference>
<evidence type="ECO:0008006" key="3">
    <source>
        <dbReference type="Google" id="ProtNLM"/>
    </source>
</evidence>
<dbReference type="SUPFAM" id="SSF56784">
    <property type="entry name" value="HAD-like"/>
    <property type="match status" value="1"/>
</dbReference>